<keyword evidence="3 6" id="KW-0812">Transmembrane</keyword>
<gene>
    <name evidence="7" type="ORF">C6P46_003185</name>
</gene>
<comment type="subunit">
    <text evidence="6">Component of the oligosaccharyltransferase (OST) complex.</text>
</comment>
<evidence type="ECO:0000256" key="1">
    <source>
        <dbReference type="ARBA" id="ARBA00004141"/>
    </source>
</evidence>
<sequence length="97" mass="9637">MSASYVALAAEHASSPQFSPLVPRAALTPLAIILLIAAFILSFAFSTLRPSTAATTRKGQQHGGSTTLAREVALGGAASIAGGVGLVLAFCAIGANV</sequence>
<dbReference type="GO" id="GO:0008250">
    <property type="term" value="C:oligosaccharyltransferase complex"/>
    <property type="evidence" value="ECO:0007669"/>
    <property type="project" value="UniProtKB-UniRule"/>
</dbReference>
<evidence type="ECO:0000256" key="3">
    <source>
        <dbReference type="ARBA" id="ARBA00022692"/>
    </source>
</evidence>
<feature type="transmembrane region" description="Helical" evidence="6">
    <location>
        <begin position="26"/>
        <end position="48"/>
    </location>
</feature>
<proteinExistence type="inferred from homology"/>
<dbReference type="AlphaFoldDB" id="A0A9P7B7P9"/>
<evidence type="ECO:0000256" key="5">
    <source>
        <dbReference type="ARBA" id="ARBA00023136"/>
    </source>
</evidence>
<dbReference type="GO" id="GO:0006487">
    <property type="term" value="P:protein N-linked glycosylation"/>
    <property type="evidence" value="ECO:0007669"/>
    <property type="project" value="UniProtKB-UniRule"/>
</dbReference>
<reference evidence="7 8" key="1">
    <citation type="submission" date="2020-11" db="EMBL/GenBank/DDBJ databases">
        <title>Kefir isolates.</title>
        <authorList>
            <person name="Marcisauskas S."/>
            <person name="Kim Y."/>
            <person name="Blasche S."/>
        </authorList>
    </citation>
    <scope>NUCLEOTIDE SEQUENCE [LARGE SCALE GENOMIC DNA]</scope>
    <source>
        <strain evidence="7 8">KR</strain>
    </source>
</reference>
<comment type="subcellular location">
    <subcellularLocation>
        <location evidence="1 6">Membrane</location>
        <topology evidence="1 6">Multi-pass membrane protein</topology>
    </subcellularLocation>
</comment>
<keyword evidence="4 6" id="KW-1133">Transmembrane helix</keyword>
<name>A0A9P7B7P9_RHOMI</name>
<dbReference type="EMBL" id="PUHQ01000025">
    <property type="protein sequence ID" value="KAG0662681.1"/>
    <property type="molecule type" value="Genomic_DNA"/>
</dbReference>
<protein>
    <recommendedName>
        <fullName evidence="6">Dolichyl-diphosphooligosaccharide-protein glycosyltransferase subunit OST5</fullName>
    </recommendedName>
</protein>
<feature type="transmembrane region" description="Helical" evidence="6">
    <location>
        <begin position="72"/>
        <end position="95"/>
    </location>
</feature>
<evidence type="ECO:0000313" key="8">
    <source>
        <dbReference type="Proteomes" id="UP000777482"/>
    </source>
</evidence>
<comment type="caution">
    <text evidence="7">The sequence shown here is derived from an EMBL/GenBank/DDBJ whole genome shotgun (WGS) entry which is preliminary data.</text>
</comment>
<dbReference type="Proteomes" id="UP000777482">
    <property type="component" value="Unassembled WGS sequence"/>
</dbReference>
<dbReference type="InterPro" id="IPR007915">
    <property type="entry name" value="TMEM258/Ost5"/>
</dbReference>
<organism evidence="7 8">
    <name type="scientific">Rhodotorula mucilaginosa</name>
    <name type="common">Yeast</name>
    <name type="synonym">Rhodotorula rubra</name>
    <dbReference type="NCBI Taxonomy" id="5537"/>
    <lineage>
        <taxon>Eukaryota</taxon>
        <taxon>Fungi</taxon>
        <taxon>Dikarya</taxon>
        <taxon>Basidiomycota</taxon>
        <taxon>Pucciniomycotina</taxon>
        <taxon>Microbotryomycetes</taxon>
        <taxon>Sporidiobolales</taxon>
        <taxon>Sporidiobolaceae</taxon>
        <taxon>Rhodotorula</taxon>
    </lineage>
</organism>
<keyword evidence="5 6" id="KW-0472">Membrane</keyword>
<evidence type="ECO:0000256" key="6">
    <source>
        <dbReference type="RuleBase" id="RU367008"/>
    </source>
</evidence>
<dbReference type="Pfam" id="PF05251">
    <property type="entry name" value="Ost5"/>
    <property type="match status" value="1"/>
</dbReference>
<accession>A0A9P7B7P9</accession>
<comment type="function">
    <text evidence="6">Subunit of the oligosaccharyl transferase (OST) complex that catalyzes the initial transfer of a defined glycan (Glc(3)Man(9)GlcNAc(2) in eukaryotes) from the lipid carrier dolichol-pyrophosphate to an asparagine residue within an Asn-X-Ser/Thr consensus motif in nascent polypeptide chains, the first step in protein N-glycosylation. N-glycosylation occurs cotranslationally and the complex associates with the Sec61 complex at the channel-forming translocon complex that mediates protein translocation across the endoplasmic reticulum (ER). All subunits are required for a maximal enzyme activity.</text>
</comment>
<dbReference type="OrthoDB" id="10449046at2759"/>
<evidence type="ECO:0000313" key="7">
    <source>
        <dbReference type="EMBL" id="KAG0662681.1"/>
    </source>
</evidence>
<evidence type="ECO:0000256" key="2">
    <source>
        <dbReference type="ARBA" id="ARBA00009825"/>
    </source>
</evidence>
<comment type="similarity">
    <text evidence="2 6">Belongs to the OST5 family.</text>
</comment>
<evidence type="ECO:0000256" key="4">
    <source>
        <dbReference type="ARBA" id="ARBA00022989"/>
    </source>
</evidence>
<keyword evidence="8" id="KW-1185">Reference proteome</keyword>